<dbReference type="Proteomes" id="UP000290567">
    <property type="component" value="Unassembled WGS sequence"/>
</dbReference>
<comment type="caution">
    <text evidence="3">The sequence shown here is derived from an EMBL/GenBank/DDBJ whole genome shotgun (WGS) entry which is preliminary data.</text>
</comment>
<dbReference type="EMBL" id="BJCC01000002">
    <property type="protein sequence ID" value="GCF92379.1"/>
    <property type="molecule type" value="Genomic_DNA"/>
</dbReference>
<dbReference type="InterPro" id="IPR032083">
    <property type="entry name" value="DUF4811"/>
</dbReference>
<evidence type="ECO:0000313" key="3">
    <source>
        <dbReference type="EMBL" id="GCF92379.1"/>
    </source>
</evidence>
<name>A0A4V0WP25_9ENTE</name>
<dbReference type="Pfam" id="PF16069">
    <property type="entry name" value="DUF4811"/>
    <property type="match status" value="1"/>
</dbReference>
<reference evidence="4" key="1">
    <citation type="submission" date="2019-02" db="EMBL/GenBank/DDBJ databases">
        <title>Draft genome sequence of Enterococcus sp. Gos25-1.</title>
        <authorList>
            <person name="Tanaka N."/>
            <person name="Shiwa Y."/>
            <person name="Fujita N."/>
        </authorList>
    </citation>
    <scope>NUCLEOTIDE SEQUENCE [LARGE SCALE GENOMIC DNA]</scope>
    <source>
        <strain evidence="4">Gos25-1</strain>
    </source>
</reference>
<evidence type="ECO:0000256" key="2">
    <source>
        <dbReference type="SAM" id="Phobius"/>
    </source>
</evidence>
<gene>
    <name evidence="3" type="ORF">NRIC_02700</name>
</gene>
<proteinExistence type="predicted"/>
<keyword evidence="2" id="KW-0812">Transmembrane</keyword>
<keyword evidence="1" id="KW-0175">Coiled coil</keyword>
<feature type="coiled-coil region" evidence="1">
    <location>
        <begin position="166"/>
        <end position="194"/>
    </location>
</feature>
<keyword evidence="4" id="KW-1185">Reference proteome</keyword>
<feature type="transmembrane region" description="Helical" evidence="2">
    <location>
        <begin position="30"/>
        <end position="46"/>
    </location>
</feature>
<keyword evidence="2" id="KW-0472">Membrane</keyword>
<dbReference type="RefSeq" id="WP_146620897.1">
    <property type="nucleotide sequence ID" value="NZ_BJCC01000002.1"/>
</dbReference>
<sequence>MIFLITILSVLAFAVTNIFAKKAWHTVLSIFFAAIFVVSLGFIIANDHYHFGMKKMTETTVNPLVSTVDYKQANLLLYQPLGNGTEMIYLYKTAENQKKPKTTGTDHVHNHIKNNQKTNQLIEKKSYWVYKSDMSKLWFKLTSKDHELIEEDNTFDIAEGWFVLSNDQAKQLVQKTAENKNQLAESEKTFAQEKLKDAMSHNPSLTLNEQQTILQHATAEFQKESMKKVIEEIR</sequence>
<evidence type="ECO:0000256" key="1">
    <source>
        <dbReference type="SAM" id="Coils"/>
    </source>
</evidence>
<dbReference type="AlphaFoldDB" id="A0A4V0WP25"/>
<protein>
    <submittedName>
        <fullName evidence="3">DUF4811 domain-containing protein</fullName>
    </submittedName>
</protein>
<organism evidence="3 4">
    <name type="scientific">Enterococcus florum</name>
    <dbReference type="NCBI Taxonomy" id="2480627"/>
    <lineage>
        <taxon>Bacteria</taxon>
        <taxon>Bacillati</taxon>
        <taxon>Bacillota</taxon>
        <taxon>Bacilli</taxon>
        <taxon>Lactobacillales</taxon>
        <taxon>Enterococcaceae</taxon>
        <taxon>Enterococcus</taxon>
    </lineage>
</organism>
<accession>A0A4V0WP25</accession>
<keyword evidence="2" id="KW-1133">Transmembrane helix</keyword>
<dbReference type="OrthoDB" id="2249491at2"/>
<evidence type="ECO:0000313" key="4">
    <source>
        <dbReference type="Proteomes" id="UP000290567"/>
    </source>
</evidence>